<comment type="caution">
    <text evidence="10">The sequence shown here is derived from an EMBL/GenBank/DDBJ whole genome shotgun (WGS) entry which is preliminary data.</text>
</comment>
<evidence type="ECO:0000256" key="2">
    <source>
        <dbReference type="ARBA" id="ARBA00008267"/>
    </source>
</evidence>
<name>A0A2T7PUC8_POMCA</name>
<dbReference type="Pfam" id="PF03859">
    <property type="entry name" value="CG-1"/>
    <property type="match status" value="1"/>
</dbReference>
<dbReference type="STRING" id="400727.A0A2T7PUC8"/>
<dbReference type="Gene3D" id="1.20.5.190">
    <property type="match status" value="1"/>
</dbReference>
<dbReference type="GO" id="GO:0003712">
    <property type="term" value="F:transcription coregulator activity"/>
    <property type="evidence" value="ECO:0007669"/>
    <property type="project" value="TreeGrafter"/>
</dbReference>
<proteinExistence type="inferred from homology"/>
<dbReference type="InterPro" id="IPR005559">
    <property type="entry name" value="CG-1_dom"/>
</dbReference>
<dbReference type="PROSITE" id="PS51437">
    <property type="entry name" value="CG_1"/>
    <property type="match status" value="1"/>
</dbReference>
<evidence type="ECO:0000259" key="9">
    <source>
        <dbReference type="PROSITE" id="PS51437"/>
    </source>
</evidence>
<keyword evidence="6" id="KW-0539">Nucleus</keyword>
<dbReference type="GO" id="GO:0003690">
    <property type="term" value="F:double-stranded DNA binding"/>
    <property type="evidence" value="ECO:0007669"/>
    <property type="project" value="TreeGrafter"/>
</dbReference>
<feature type="compositionally biased region" description="Low complexity" evidence="8">
    <location>
        <begin position="1540"/>
        <end position="1555"/>
    </location>
</feature>
<feature type="compositionally biased region" description="Low complexity" evidence="8">
    <location>
        <begin position="326"/>
        <end position="348"/>
    </location>
</feature>
<dbReference type="Gene3D" id="2.60.40.10">
    <property type="entry name" value="Immunoglobulins"/>
    <property type="match status" value="1"/>
</dbReference>
<evidence type="ECO:0000256" key="4">
    <source>
        <dbReference type="ARBA" id="ARBA00023159"/>
    </source>
</evidence>
<keyword evidence="5" id="KW-0804">Transcription</keyword>
<evidence type="ECO:0000256" key="6">
    <source>
        <dbReference type="ARBA" id="ARBA00023242"/>
    </source>
</evidence>
<dbReference type="SUPFAM" id="SSF48403">
    <property type="entry name" value="Ankyrin repeat"/>
    <property type="match status" value="1"/>
</dbReference>
<evidence type="ECO:0000256" key="1">
    <source>
        <dbReference type="ARBA" id="ARBA00004123"/>
    </source>
</evidence>
<feature type="region of interest" description="Disordered" evidence="8">
    <location>
        <begin position="1"/>
        <end position="26"/>
    </location>
</feature>
<dbReference type="SUPFAM" id="SSF81296">
    <property type="entry name" value="E set domains"/>
    <property type="match status" value="1"/>
</dbReference>
<dbReference type="Gene3D" id="1.25.40.20">
    <property type="entry name" value="Ankyrin repeat-containing domain"/>
    <property type="match status" value="1"/>
</dbReference>
<comment type="subcellular location">
    <subcellularLocation>
        <location evidence="1">Nucleus</location>
    </subcellularLocation>
</comment>
<dbReference type="PANTHER" id="PTHR23335">
    <property type="entry name" value="CALMODULIN-BINDING TRANSCRIPTION ACTIVATOR CAMTA"/>
    <property type="match status" value="1"/>
</dbReference>
<gene>
    <name evidence="10" type="ORF">C0Q70_04029</name>
</gene>
<dbReference type="EMBL" id="PZQS01000002">
    <property type="protein sequence ID" value="PVD37036.1"/>
    <property type="molecule type" value="Genomic_DNA"/>
</dbReference>
<dbReference type="GO" id="GO:0005634">
    <property type="term" value="C:nucleus"/>
    <property type="evidence" value="ECO:0007669"/>
    <property type="project" value="UniProtKB-SubCell"/>
</dbReference>
<comment type="similarity">
    <text evidence="2">Belongs to the CAMTA family.</text>
</comment>
<protein>
    <recommendedName>
        <fullName evidence="9">CG-1 domain-containing protein</fullName>
    </recommendedName>
</protein>
<dbReference type="SMART" id="SM01076">
    <property type="entry name" value="CG-1"/>
    <property type="match status" value="1"/>
</dbReference>
<feature type="domain" description="CG-1" evidence="9">
    <location>
        <begin position="36"/>
        <end position="161"/>
    </location>
</feature>
<dbReference type="GO" id="GO:0006357">
    <property type="term" value="P:regulation of transcription by RNA polymerase II"/>
    <property type="evidence" value="ECO:0007669"/>
    <property type="project" value="TreeGrafter"/>
</dbReference>
<dbReference type="InterPro" id="IPR000048">
    <property type="entry name" value="IQ_motif_EF-hand-BS"/>
</dbReference>
<evidence type="ECO:0000313" key="10">
    <source>
        <dbReference type="EMBL" id="PVD37036.1"/>
    </source>
</evidence>
<organism evidence="10 11">
    <name type="scientific">Pomacea canaliculata</name>
    <name type="common">Golden apple snail</name>
    <dbReference type="NCBI Taxonomy" id="400727"/>
    <lineage>
        <taxon>Eukaryota</taxon>
        <taxon>Metazoa</taxon>
        <taxon>Spiralia</taxon>
        <taxon>Lophotrochozoa</taxon>
        <taxon>Mollusca</taxon>
        <taxon>Gastropoda</taxon>
        <taxon>Caenogastropoda</taxon>
        <taxon>Architaenioglossa</taxon>
        <taxon>Ampullarioidea</taxon>
        <taxon>Ampullariidae</taxon>
        <taxon>Pomacea</taxon>
    </lineage>
</organism>
<dbReference type="InterPro" id="IPR036770">
    <property type="entry name" value="Ankyrin_rpt-contain_sf"/>
</dbReference>
<keyword evidence="11" id="KW-1185">Reference proteome</keyword>
<dbReference type="Proteomes" id="UP000245119">
    <property type="component" value="Linkage Group LG2"/>
</dbReference>
<evidence type="ECO:0000256" key="7">
    <source>
        <dbReference type="ARBA" id="ARBA00029480"/>
    </source>
</evidence>
<comment type="subunit">
    <text evidence="7">May interact with calmodulin.</text>
</comment>
<sequence>MSNIEGPTTSQPPPDNSQDDDASKVELPDQLQKILPATEFPHSLTRWNTNEEIAAILIAFDRHKEWLLLEPRIRPPSGSLLMYNRKKVMFRRDGYCWKKRRDGKTNREDHMKLKVKGVECIYGSYVHSAILPTFHRRCYWLLQNPHVVLVHYLNVPNHPNSPKPSLLPVLSGDMRKKEWTKEELVDQLRPMLASGRLGELHPDQDHKVEEMLEAIFQLLVGAQEDDTAKPVAMDTTHHQPLPCGGNTMATAASTLVSHCSVGGISRTLSTPLAQPQVQCTPHNCSKQELELICLPQPGGQHFQGCVSTTPHLQVTPSTLVHHHHSLQQQQPLQQPAAASTTTSSTQSQHDLHFPVVTHDYQQLQSADMTTTASSSSLTLATFSPAYLMTASPSLHPPGSVSTESLSTTITNSPQVQGQTVIPATVSLLASITSPEQAHVVIAEPATASSLTTTSDSLPHKLFSVTAPSGLFKSEVSSDLPQEQRPHQHQQVLTRASSLNNVGGSVPTQNQSGTGMVQLCAGSLIVKDNRDSVLGGLPNVITFGSGNPGASAPQTVPLPSQPDPTPAKDIPLFAANPLAPSSDTSGCDAGQVDEDCRGASGSGIDMGLADSSDNCDTLDGSFSSLPSTDLNLDLFLDLQDLDECAVDLAATTSLSPQRSANASLSCTQLDTSHLSLTSSATLVCSSSGNTKTNADSGGNPLVTSCVQIPSVSENGHVLPGSYLQSVTPAQLSPNHLQVETQSSSASLLLPSRWEVATTAEERHTLLVHSGSAQHLMTKDINIKNAGDVAGLCGAQQKNTRSLFTVGNFPSHHILGEDSAGDNLLEQTAVISDFSPDWSFTEGNTKILVAGPWCVSSATYTCIFGSKHVAATLIQPGVLRCFAPGQHLMQLLLDRLGELKRRFISGEKPPSLCSDQVLSCDIQESDLVAHVEGLSKQLWCLDQMYPKVGHGGLTLLHLVSALGLAKLISVLIRWRSNNPSPALEYEVDAHSVDNHACTPLMWACAKGQTDAALTLYHWNSGPLRVCNKDGHLPLAVAHQRGHHNLATQLEQLEQAHFKAPAPAPAKVRCQSIEAPSSPCHQDLEMVHQPMSPEIVKVEPPEMAGIHNLELASTMQMSQATTPHHPPQAMQNHGKLVRRLSEQVISPSTSSVSPHGLSKRYSVDILTHETDSANIMDHPAYHTRDTSSEPRFPIKSKSEELVPDLQKAPSFNFFLESDNMLGVKRKAGRADHTFLLPHDPGQFPMDTDDTSVRSDSPFIDVEHVSDDEQDKQDDSKHQMVTLANQIIAAIPERIKLSPSKTEEEEDGSINRTRSESHSSSVPSQGSPRPSSSSFGDDSGISTPMTDSLAFDEYRYTDFGTPASSLSPDSTCLPSPYSPYSFALDSPPPTTAEFTEYFNAPATYMEKDFSQLTLSDQEQRKLYEAAKVIQNAYRHYRDKQQQQQHQKEIEAAVLIQSYYRRYKQYAYYKKMTQAAVLIQNQFRSYSAQKRKKNPGGSMQGVRRESERLKKGRNQSVIIQQRYRSHYQRKSLDGKEGATAIGATPDAPDSSPQPDESQQSCEASPPADAELHQINLLLGGKLLSSDLTLRRANGDETLSHDMHYTTNFVYTHTHATSSLRFFAYASF</sequence>
<feature type="compositionally biased region" description="Low complexity" evidence="8">
    <location>
        <begin position="1314"/>
        <end position="1338"/>
    </location>
</feature>
<dbReference type="InterPro" id="IPR013783">
    <property type="entry name" value="Ig-like_fold"/>
</dbReference>
<keyword evidence="4" id="KW-0010">Activator</keyword>
<dbReference type="OrthoDB" id="407555at2759"/>
<dbReference type="SMART" id="SM00015">
    <property type="entry name" value="IQ"/>
    <property type="match status" value="3"/>
</dbReference>
<feature type="region of interest" description="Disordered" evidence="8">
    <location>
        <begin position="1290"/>
        <end position="1342"/>
    </location>
</feature>
<evidence type="ECO:0000313" key="11">
    <source>
        <dbReference type="Proteomes" id="UP000245119"/>
    </source>
</evidence>
<evidence type="ECO:0000256" key="3">
    <source>
        <dbReference type="ARBA" id="ARBA00023043"/>
    </source>
</evidence>
<reference evidence="10 11" key="1">
    <citation type="submission" date="2018-04" db="EMBL/GenBank/DDBJ databases">
        <title>The genome of golden apple snail Pomacea canaliculata provides insight into stress tolerance and invasive adaptation.</title>
        <authorList>
            <person name="Liu C."/>
            <person name="Liu B."/>
            <person name="Ren Y."/>
            <person name="Zhang Y."/>
            <person name="Wang H."/>
            <person name="Li S."/>
            <person name="Jiang F."/>
            <person name="Yin L."/>
            <person name="Zhang G."/>
            <person name="Qian W."/>
            <person name="Fan W."/>
        </authorList>
    </citation>
    <scope>NUCLEOTIDE SEQUENCE [LARGE SCALE GENOMIC DNA]</scope>
    <source>
        <strain evidence="10">SZHN2017</strain>
        <tissue evidence="10">Muscle</tissue>
    </source>
</reference>
<dbReference type="InterPro" id="IPR014756">
    <property type="entry name" value="Ig_E-set"/>
</dbReference>
<accession>A0A2T7PUC8</accession>
<dbReference type="PANTHER" id="PTHR23335:SF1">
    <property type="entry name" value="CALMODULIN-BINDING TRANSCRIPTION ACTIVATOR, ISOFORM F"/>
    <property type="match status" value="1"/>
</dbReference>
<feature type="region of interest" description="Disordered" evidence="8">
    <location>
        <begin position="320"/>
        <end position="348"/>
    </location>
</feature>
<evidence type="ECO:0000256" key="8">
    <source>
        <dbReference type="SAM" id="MobiDB-lite"/>
    </source>
</evidence>
<feature type="region of interest" description="Disordered" evidence="8">
    <location>
        <begin position="1232"/>
        <end position="1252"/>
    </location>
</feature>
<evidence type="ECO:0000256" key="5">
    <source>
        <dbReference type="ARBA" id="ARBA00023163"/>
    </source>
</evidence>
<dbReference type="PROSITE" id="PS50096">
    <property type="entry name" value="IQ"/>
    <property type="match status" value="2"/>
</dbReference>
<feature type="region of interest" description="Disordered" evidence="8">
    <location>
        <begin position="1482"/>
        <end position="1562"/>
    </location>
</feature>
<keyword evidence="3" id="KW-0040">ANK repeat</keyword>